<dbReference type="RefSeq" id="XP_033169113.1">
    <property type="nucleotide sequence ID" value="XM_033313222.1"/>
</dbReference>
<dbReference type="PANTHER" id="PTHR14344:SF3">
    <property type="entry name" value="WD REPEAT-CONTAINING PROTEIN 6"/>
    <property type="match status" value="1"/>
</dbReference>
<feature type="repeat" description="WD" evidence="8">
    <location>
        <begin position="198"/>
        <end position="232"/>
    </location>
</feature>
<proteinExistence type="inferred from homology"/>
<evidence type="ECO:0000313" key="9">
    <source>
        <dbReference type="Proteomes" id="UP000515162"/>
    </source>
</evidence>
<dbReference type="GO" id="GO:0005737">
    <property type="term" value="C:cytoplasm"/>
    <property type="evidence" value="ECO:0007669"/>
    <property type="project" value="UniProtKB-SubCell"/>
</dbReference>
<keyword evidence="3 8" id="KW-0853">WD repeat</keyword>
<evidence type="ECO:0000256" key="3">
    <source>
        <dbReference type="ARBA" id="ARBA00022574"/>
    </source>
</evidence>
<evidence type="ECO:0000256" key="4">
    <source>
        <dbReference type="ARBA" id="ARBA00022694"/>
    </source>
</evidence>
<dbReference type="InterPro" id="IPR036322">
    <property type="entry name" value="WD40_repeat_dom_sf"/>
</dbReference>
<evidence type="ECO:0000256" key="8">
    <source>
        <dbReference type="PROSITE-ProRule" id="PRU00221"/>
    </source>
</evidence>
<dbReference type="InterPro" id="IPR019775">
    <property type="entry name" value="WD40_repeat_CS"/>
</dbReference>
<dbReference type="GeneID" id="117146746"/>
<evidence type="ECO:0000256" key="5">
    <source>
        <dbReference type="ARBA" id="ARBA00022737"/>
    </source>
</evidence>
<gene>
    <name evidence="10" type="primary">LOC117146746</name>
</gene>
<name>A0A6P8KJB5_DROMA</name>
<dbReference type="AlphaFoldDB" id="A0A6P8KJB5"/>
<sequence>MVLISDAFGLEISPNGILVGHGDQAVVYSSKDKIELPVQLREGKVRGFAWSSLRKSQRLLLLYSENEYSLIRCTTSSGKDLFQLVYEGETKDWINAALFLDDENESEDRKRFVLHTSHSALLYMEYDLTSNADCTVLELARCTDSSILYYTKLHGSSFDKLAIISGNAFGELLVWQTQFPTESDPKSVMKTYPLLLRLEAHNGVIHSIEFDLESQLLVTTSDDRSVKFWNIQKPGDWTTAQIKPMFSCYGHSSRVMCVVILKIDDRTFVASGGEDSYVCIWSSFGELILKRRQQFGAPIWRLGFSQDTQVLYSTSSTGNLVGQNLKEVLNRPKIESAMLSSLGDVNEFVRNLKFVNNEIIVGLSSSNRLHYTRISTDSSHENEWLMVNDFPSYKRTVLEVFDNIIATCGHRRITLHRYNTDTNDFEQLFDGIRMKGTIRSFKFLSRDRYLVSDNLGYCLLLQTHQLHIESHIALFNNREPWITAALLISEQYLLLGNREGHVMLYYRSSANDDFQLKDSIRYLHGKMGSNFFKLFSLNADNAHVMSGGHEAFLKYLNVRFSDSTLSVSQREGIPLAWVEASPSQDLILGFNDNHIVAWSRRNDVLLQLACGGGHRCWDFRLSNADSQLSIAYVKQKRVYFYRNSLYNAVDNRIKDIKPNNWHVRNCNVLRLITPRNQSDPFILSAGDDNIIKVTQVTKDSLSQRAELHSHISTVRSLQAIPYKSSGGDSSTWLVFSVGGRSQLCISQLSIDASNKCWISELSSHTLHNVVASKTGTIEARLMAIDVVEHSDEDLFSIYVAGGDGNIRHYMWKLDTPNQLDLKHFVDMQRCPLGIQWIASKGMLLVSTTSGEIYGFDRTLETTYVQLQLHVTGINTIDIYVDRHLLHILSGGDDESIKYTVLNLNNNNVEQQTEYSGLHNAQVNALAIHCPTKSVAASGLFAYTCSIDRQIYRIDLSTHKYNRVGYTCIADVKGMLLDAHQRMYFYGCGLQTVRLSDIL</sequence>
<dbReference type="PROSITE" id="PS50082">
    <property type="entry name" value="WD_REPEATS_2"/>
    <property type="match status" value="1"/>
</dbReference>
<dbReference type="InterPro" id="IPR001680">
    <property type="entry name" value="WD40_rpt"/>
</dbReference>
<keyword evidence="4" id="KW-0819">tRNA processing</keyword>
<keyword evidence="5" id="KW-0677">Repeat</keyword>
<dbReference type="Proteomes" id="UP000515162">
    <property type="component" value="Chromosome X"/>
</dbReference>
<evidence type="ECO:0000256" key="1">
    <source>
        <dbReference type="ARBA" id="ARBA00004496"/>
    </source>
</evidence>
<dbReference type="Gene3D" id="2.130.10.10">
    <property type="entry name" value="YVTN repeat-like/Quinoprotein amine dehydrogenase"/>
    <property type="match status" value="3"/>
</dbReference>
<evidence type="ECO:0000313" key="10">
    <source>
        <dbReference type="RefSeq" id="XP_033169113.1"/>
    </source>
</evidence>
<organism evidence="9 10">
    <name type="scientific">Drosophila mauritiana</name>
    <name type="common">Fruit fly</name>
    <dbReference type="NCBI Taxonomy" id="7226"/>
    <lineage>
        <taxon>Eukaryota</taxon>
        <taxon>Metazoa</taxon>
        <taxon>Ecdysozoa</taxon>
        <taxon>Arthropoda</taxon>
        <taxon>Hexapoda</taxon>
        <taxon>Insecta</taxon>
        <taxon>Pterygota</taxon>
        <taxon>Neoptera</taxon>
        <taxon>Endopterygota</taxon>
        <taxon>Diptera</taxon>
        <taxon>Brachycera</taxon>
        <taxon>Muscomorpha</taxon>
        <taxon>Ephydroidea</taxon>
        <taxon>Drosophilidae</taxon>
        <taxon>Drosophila</taxon>
        <taxon>Sophophora</taxon>
    </lineage>
</organism>
<dbReference type="SMART" id="SM00320">
    <property type="entry name" value="WD40"/>
    <property type="match status" value="4"/>
</dbReference>
<reference evidence="10" key="1">
    <citation type="submission" date="2025-08" db="UniProtKB">
        <authorList>
            <consortium name="RefSeq"/>
        </authorList>
    </citation>
    <scope>IDENTIFICATION</scope>
    <source>
        <strain evidence="10">Mau12</strain>
        <tissue evidence="10">Whole Body</tissue>
    </source>
</reference>
<comment type="subcellular location">
    <subcellularLocation>
        <location evidence="1">Cytoplasm</location>
    </subcellularLocation>
</comment>
<dbReference type="GO" id="GO:0030488">
    <property type="term" value="P:tRNA methylation"/>
    <property type="evidence" value="ECO:0007669"/>
    <property type="project" value="TreeGrafter"/>
</dbReference>
<keyword evidence="9" id="KW-1185">Reference proteome</keyword>
<dbReference type="InterPro" id="IPR015943">
    <property type="entry name" value="WD40/YVTN_repeat-like_dom_sf"/>
</dbReference>
<dbReference type="SUPFAM" id="SSF50978">
    <property type="entry name" value="WD40 repeat-like"/>
    <property type="match status" value="2"/>
</dbReference>
<dbReference type="PANTHER" id="PTHR14344">
    <property type="entry name" value="WD REPEAT PROTEIN"/>
    <property type="match status" value="1"/>
</dbReference>
<accession>A0A6P8KJB5</accession>
<dbReference type="PROSITE" id="PS50294">
    <property type="entry name" value="WD_REPEATS_REGION"/>
    <property type="match status" value="1"/>
</dbReference>
<protein>
    <recommendedName>
        <fullName evidence="7">tRNA (34-2'-O)-methyltransferase regulator WDR6</fullName>
    </recommendedName>
</protein>
<dbReference type="PROSITE" id="PS00678">
    <property type="entry name" value="WD_REPEATS_1"/>
    <property type="match status" value="1"/>
</dbReference>
<keyword evidence="2" id="KW-0963">Cytoplasm</keyword>
<comment type="similarity">
    <text evidence="6">Belongs to the WD repeat WDR6 family.</text>
</comment>
<evidence type="ECO:0000256" key="7">
    <source>
        <dbReference type="ARBA" id="ARBA00040154"/>
    </source>
</evidence>
<dbReference type="Pfam" id="PF00400">
    <property type="entry name" value="WD40"/>
    <property type="match status" value="2"/>
</dbReference>
<dbReference type="InterPro" id="IPR051973">
    <property type="entry name" value="tRNA_Anticodon_Mtase-Reg"/>
</dbReference>
<evidence type="ECO:0000256" key="2">
    <source>
        <dbReference type="ARBA" id="ARBA00022490"/>
    </source>
</evidence>
<evidence type="ECO:0000256" key="6">
    <source>
        <dbReference type="ARBA" id="ARBA00038255"/>
    </source>
</evidence>